<keyword evidence="4" id="KW-1185">Reference proteome</keyword>
<organism evidence="3 4">
    <name type="scientific">Zingiber officinale</name>
    <name type="common">Ginger</name>
    <name type="synonym">Amomum zingiber</name>
    <dbReference type="NCBI Taxonomy" id="94328"/>
    <lineage>
        <taxon>Eukaryota</taxon>
        <taxon>Viridiplantae</taxon>
        <taxon>Streptophyta</taxon>
        <taxon>Embryophyta</taxon>
        <taxon>Tracheophyta</taxon>
        <taxon>Spermatophyta</taxon>
        <taxon>Magnoliopsida</taxon>
        <taxon>Liliopsida</taxon>
        <taxon>Zingiberales</taxon>
        <taxon>Zingiberaceae</taxon>
        <taxon>Zingiber</taxon>
    </lineage>
</organism>
<dbReference type="InterPro" id="IPR032675">
    <property type="entry name" value="LRR_dom_sf"/>
</dbReference>
<dbReference type="SUPFAM" id="SSF81383">
    <property type="entry name" value="F-box domain"/>
    <property type="match status" value="1"/>
</dbReference>
<sequence>MPQSSWNHDRPPSEACDGCPNPNPVAAAPAVDVSSALLLVLGYLRLPELLAFQGVSRLFRDAVSLDSLLWRRVSIERPLSLRLTDEALVRITSRAGGKLEALALLDCWKVTDDGLMQVVNRNRGITKLHVPGCTQLSADGVVRILKWHYELKGRLKSLQIHGIPNLTIYHLDALKLLFKNDVLQVSYPINYNNRPSNIFNSDRPIDVDICPKCSNVRIVFDCTRENCRLYFHSCSIEGLGSHNGENAEVVSFALQGAKTVEVVLIFQNSVKKLSALTFSARHVGFICQNATSAIVHIAIGIRISLKVLPSFLVSCVGNVWSPLAHRINLTVDKFLKLLSY</sequence>
<dbReference type="PANTHER" id="PTHR13382">
    <property type="entry name" value="MITOCHONDRIAL ATP SYNTHASE COUPLING FACTOR B"/>
    <property type="match status" value="1"/>
</dbReference>
<evidence type="ECO:0000313" key="3">
    <source>
        <dbReference type="EMBL" id="KAG6475934.1"/>
    </source>
</evidence>
<dbReference type="InterPro" id="IPR050648">
    <property type="entry name" value="F-box_LRR-repeat"/>
</dbReference>
<feature type="domain" description="F-box" evidence="2">
    <location>
        <begin position="37"/>
        <end position="75"/>
    </location>
</feature>
<dbReference type="InterPro" id="IPR001810">
    <property type="entry name" value="F-box_dom"/>
</dbReference>
<name>A0A8J5K705_ZINOF</name>
<dbReference type="GO" id="GO:0005737">
    <property type="term" value="C:cytoplasm"/>
    <property type="evidence" value="ECO:0007669"/>
    <property type="project" value="TreeGrafter"/>
</dbReference>
<dbReference type="EMBL" id="JACMSC010000018">
    <property type="protein sequence ID" value="KAG6475934.1"/>
    <property type="molecule type" value="Genomic_DNA"/>
</dbReference>
<accession>A0A8J5K705</accession>
<dbReference type="InterPro" id="IPR036047">
    <property type="entry name" value="F-box-like_dom_sf"/>
</dbReference>
<proteinExistence type="predicted"/>
<evidence type="ECO:0000259" key="2">
    <source>
        <dbReference type="Pfam" id="PF12937"/>
    </source>
</evidence>
<dbReference type="Proteomes" id="UP000734854">
    <property type="component" value="Unassembled WGS sequence"/>
</dbReference>
<gene>
    <name evidence="3" type="ORF">ZIOFF_065166</name>
</gene>
<feature type="region of interest" description="Disordered" evidence="1">
    <location>
        <begin position="1"/>
        <end position="20"/>
    </location>
</feature>
<evidence type="ECO:0000313" key="4">
    <source>
        <dbReference type="Proteomes" id="UP000734854"/>
    </source>
</evidence>
<dbReference type="Gene3D" id="3.80.10.10">
    <property type="entry name" value="Ribonuclease Inhibitor"/>
    <property type="match status" value="1"/>
</dbReference>
<reference evidence="3 4" key="1">
    <citation type="submission" date="2020-08" db="EMBL/GenBank/DDBJ databases">
        <title>Plant Genome Project.</title>
        <authorList>
            <person name="Zhang R.-G."/>
        </authorList>
    </citation>
    <scope>NUCLEOTIDE SEQUENCE [LARGE SCALE GENOMIC DNA]</scope>
    <source>
        <tissue evidence="3">Rhizome</tissue>
    </source>
</reference>
<protein>
    <recommendedName>
        <fullName evidence="2">F-box domain-containing protein</fullName>
    </recommendedName>
</protein>
<dbReference type="SUPFAM" id="SSF52047">
    <property type="entry name" value="RNI-like"/>
    <property type="match status" value="1"/>
</dbReference>
<dbReference type="AlphaFoldDB" id="A0A8J5K705"/>
<comment type="caution">
    <text evidence="3">The sequence shown here is derived from an EMBL/GenBank/DDBJ whole genome shotgun (WGS) entry which is preliminary data.</text>
</comment>
<dbReference type="PANTHER" id="PTHR13382:SF16">
    <property type="entry name" value="F-BOX PROTEIN SKIP28"/>
    <property type="match status" value="1"/>
</dbReference>
<evidence type="ECO:0000256" key="1">
    <source>
        <dbReference type="SAM" id="MobiDB-lite"/>
    </source>
</evidence>
<dbReference type="Pfam" id="PF12937">
    <property type="entry name" value="F-box-like"/>
    <property type="match status" value="1"/>
</dbReference>